<keyword evidence="10" id="KW-0393">Immunoglobulin domain</keyword>
<evidence type="ECO:0000256" key="2">
    <source>
        <dbReference type="ARBA" id="ARBA00022475"/>
    </source>
</evidence>
<keyword evidence="6" id="KW-0472">Membrane</keyword>
<proteinExistence type="predicted"/>
<dbReference type="InterPro" id="IPR013783">
    <property type="entry name" value="Ig-like_fold"/>
</dbReference>
<keyword evidence="8" id="KW-0675">Receptor</keyword>
<evidence type="ECO:0000256" key="6">
    <source>
        <dbReference type="ARBA" id="ARBA00023136"/>
    </source>
</evidence>
<dbReference type="PROSITE" id="PS50835">
    <property type="entry name" value="IG_LIKE"/>
    <property type="match status" value="1"/>
</dbReference>
<evidence type="ECO:0000313" key="13">
    <source>
        <dbReference type="Proteomes" id="UP000265000"/>
    </source>
</evidence>
<dbReference type="GO" id="GO:0007166">
    <property type="term" value="P:cell surface receptor signaling pathway"/>
    <property type="evidence" value="ECO:0007669"/>
    <property type="project" value="TreeGrafter"/>
</dbReference>
<dbReference type="PANTHER" id="PTHR25466:SF14">
    <property type="entry name" value="BUTYROPHILIN SUBFAMILY 2 MEMBER A2-LIKE-RELATED"/>
    <property type="match status" value="1"/>
</dbReference>
<dbReference type="SUPFAM" id="SSF48726">
    <property type="entry name" value="Immunoglobulin"/>
    <property type="match status" value="1"/>
</dbReference>
<evidence type="ECO:0000256" key="5">
    <source>
        <dbReference type="ARBA" id="ARBA00022989"/>
    </source>
</evidence>
<keyword evidence="9" id="KW-0325">Glycoprotein</keyword>
<evidence type="ECO:0000313" key="12">
    <source>
        <dbReference type="Ensembl" id="ENSFHEP00000007909.1"/>
    </source>
</evidence>
<dbReference type="AlphaFoldDB" id="A0A3Q2P6H7"/>
<evidence type="ECO:0000256" key="1">
    <source>
        <dbReference type="ARBA" id="ARBA00004251"/>
    </source>
</evidence>
<comment type="subcellular location">
    <subcellularLocation>
        <location evidence="1">Cell membrane</location>
        <topology evidence="1">Single-pass type I membrane protein</topology>
    </subcellularLocation>
</comment>
<name>A0A3Q2P6H7_FUNHE</name>
<dbReference type="InterPro" id="IPR013106">
    <property type="entry name" value="Ig_V-set"/>
</dbReference>
<dbReference type="InterPro" id="IPR003599">
    <property type="entry name" value="Ig_sub"/>
</dbReference>
<dbReference type="GeneTree" id="ENSGT01100000264548"/>
<keyword evidence="3" id="KW-0812">Transmembrane</keyword>
<evidence type="ECO:0000256" key="7">
    <source>
        <dbReference type="ARBA" id="ARBA00023157"/>
    </source>
</evidence>
<keyword evidence="7" id="KW-1015">Disulfide bond</keyword>
<reference evidence="12" key="2">
    <citation type="submission" date="2025-09" db="UniProtKB">
        <authorList>
            <consortium name="Ensembl"/>
        </authorList>
    </citation>
    <scope>IDENTIFICATION</scope>
</reference>
<keyword evidence="4" id="KW-0732">Signal</keyword>
<dbReference type="GO" id="GO:0009897">
    <property type="term" value="C:external side of plasma membrane"/>
    <property type="evidence" value="ECO:0007669"/>
    <property type="project" value="TreeGrafter"/>
</dbReference>
<keyword evidence="13" id="KW-1185">Reference proteome</keyword>
<dbReference type="GO" id="GO:0042102">
    <property type="term" value="P:positive regulation of T cell proliferation"/>
    <property type="evidence" value="ECO:0007669"/>
    <property type="project" value="TreeGrafter"/>
</dbReference>
<dbReference type="Gene3D" id="2.60.40.10">
    <property type="entry name" value="Immunoglobulins"/>
    <property type="match status" value="1"/>
</dbReference>
<dbReference type="SMART" id="SM00409">
    <property type="entry name" value="IG"/>
    <property type="match status" value="1"/>
</dbReference>
<dbReference type="Ensembl" id="ENSFHET00000003023.1">
    <property type="protein sequence ID" value="ENSFHEP00000007909.1"/>
    <property type="gene ID" value="ENSFHEG00000009071.1"/>
</dbReference>
<dbReference type="PANTHER" id="PTHR25466">
    <property type="entry name" value="T-LYMPHOCYTE ACTIVATION ANTIGEN"/>
    <property type="match status" value="1"/>
</dbReference>
<evidence type="ECO:0000256" key="8">
    <source>
        <dbReference type="ARBA" id="ARBA00023170"/>
    </source>
</evidence>
<dbReference type="InterPro" id="IPR036179">
    <property type="entry name" value="Ig-like_dom_sf"/>
</dbReference>
<keyword evidence="2" id="KW-1003">Cell membrane</keyword>
<organism evidence="12 13">
    <name type="scientific">Fundulus heteroclitus</name>
    <name type="common">Killifish</name>
    <name type="synonym">Mummichog</name>
    <dbReference type="NCBI Taxonomy" id="8078"/>
    <lineage>
        <taxon>Eukaryota</taxon>
        <taxon>Metazoa</taxon>
        <taxon>Chordata</taxon>
        <taxon>Craniata</taxon>
        <taxon>Vertebrata</taxon>
        <taxon>Euteleostomi</taxon>
        <taxon>Actinopterygii</taxon>
        <taxon>Neopterygii</taxon>
        <taxon>Teleostei</taxon>
        <taxon>Neoteleostei</taxon>
        <taxon>Acanthomorphata</taxon>
        <taxon>Ovalentaria</taxon>
        <taxon>Atherinomorphae</taxon>
        <taxon>Cyprinodontiformes</taxon>
        <taxon>Fundulidae</taxon>
        <taxon>Fundulus</taxon>
    </lineage>
</organism>
<dbReference type="Proteomes" id="UP000265000">
    <property type="component" value="Unplaced"/>
</dbReference>
<evidence type="ECO:0000259" key="11">
    <source>
        <dbReference type="PROSITE" id="PS50835"/>
    </source>
</evidence>
<feature type="domain" description="Ig-like" evidence="11">
    <location>
        <begin position="41"/>
        <end position="148"/>
    </location>
</feature>
<keyword evidence="5" id="KW-1133">Transmembrane helix</keyword>
<dbReference type="Pfam" id="PF07686">
    <property type="entry name" value="V-set"/>
    <property type="match status" value="1"/>
</dbReference>
<dbReference type="InterPro" id="IPR051713">
    <property type="entry name" value="T-cell_Activation_Regulation"/>
</dbReference>
<dbReference type="GO" id="GO:0006955">
    <property type="term" value="P:immune response"/>
    <property type="evidence" value="ECO:0007669"/>
    <property type="project" value="TreeGrafter"/>
</dbReference>
<evidence type="ECO:0000256" key="9">
    <source>
        <dbReference type="ARBA" id="ARBA00023180"/>
    </source>
</evidence>
<accession>A0A3Q2P6H7</accession>
<evidence type="ECO:0000256" key="3">
    <source>
        <dbReference type="ARBA" id="ARBA00022692"/>
    </source>
</evidence>
<reference evidence="12" key="1">
    <citation type="submission" date="2025-08" db="UniProtKB">
        <authorList>
            <consortium name="Ensembl"/>
        </authorList>
    </citation>
    <scope>IDENTIFICATION</scope>
</reference>
<dbReference type="GO" id="GO:0071222">
    <property type="term" value="P:cellular response to lipopolysaccharide"/>
    <property type="evidence" value="ECO:0007669"/>
    <property type="project" value="TreeGrafter"/>
</dbReference>
<protein>
    <recommendedName>
        <fullName evidence="11">Ig-like domain-containing protein</fullName>
    </recommendedName>
</protein>
<sequence length="167" mass="18227">RTRSVQTEPETEPGPPSSVSWCLLSISGAAGVFISPVFCCPSGICLDLVSEGQVGKSVLLPCNSTKSPPVDVFWRDEKENNVLDIIQDKPDLENQDKKYKGRVSSFPSQFQNKNYSIVLEKLEKNDAGNYKCSIVSDGDRVTTRVNLTVSQTAAGLLFCITALAQPR</sequence>
<dbReference type="GO" id="GO:0031295">
    <property type="term" value="P:T cell costimulation"/>
    <property type="evidence" value="ECO:0007669"/>
    <property type="project" value="TreeGrafter"/>
</dbReference>
<evidence type="ECO:0000256" key="10">
    <source>
        <dbReference type="ARBA" id="ARBA00023319"/>
    </source>
</evidence>
<dbReference type="InterPro" id="IPR007110">
    <property type="entry name" value="Ig-like_dom"/>
</dbReference>
<dbReference type="GO" id="GO:0042130">
    <property type="term" value="P:negative regulation of T cell proliferation"/>
    <property type="evidence" value="ECO:0007669"/>
    <property type="project" value="TreeGrafter"/>
</dbReference>
<evidence type="ECO:0000256" key="4">
    <source>
        <dbReference type="ARBA" id="ARBA00022729"/>
    </source>
</evidence>